<dbReference type="GO" id="GO:0022857">
    <property type="term" value="F:transmembrane transporter activity"/>
    <property type="evidence" value="ECO:0007669"/>
    <property type="project" value="TreeGrafter"/>
</dbReference>
<comment type="caution">
    <text evidence="2">The sequence shown here is derived from an EMBL/GenBank/DDBJ whole genome shotgun (WGS) entry which is preliminary data.</text>
</comment>
<gene>
    <name evidence="2" type="ORF">B5F96_11975</name>
</gene>
<keyword evidence="1" id="KW-0812">Transmembrane</keyword>
<dbReference type="Proteomes" id="UP000195975">
    <property type="component" value="Unassembled WGS sequence"/>
</dbReference>
<accession>A0A9Q5SR20</accession>
<dbReference type="EMBL" id="NFIJ01000012">
    <property type="protein sequence ID" value="OUO04575.1"/>
    <property type="molecule type" value="Genomic_DNA"/>
</dbReference>
<dbReference type="PANTHER" id="PTHR30572">
    <property type="entry name" value="MEMBRANE COMPONENT OF TRANSPORTER-RELATED"/>
    <property type="match status" value="1"/>
</dbReference>
<feature type="transmembrane region" description="Helical" evidence="1">
    <location>
        <begin position="349"/>
        <end position="369"/>
    </location>
</feature>
<dbReference type="GeneID" id="93407029"/>
<keyword evidence="1" id="KW-0472">Membrane</keyword>
<dbReference type="RefSeq" id="WP_021862036.1">
    <property type="nucleotide sequence ID" value="NZ_CAJLBM010000008.1"/>
</dbReference>
<evidence type="ECO:0000256" key="1">
    <source>
        <dbReference type="SAM" id="Phobius"/>
    </source>
</evidence>
<dbReference type="GO" id="GO:0005886">
    <property type="term" value="C:plasma membrane"/>
    <property type="evidence" value="ECO:0007669"/>
    <property type="project" value="TreeGrafter"/>
</dbReference>
<feature type="transmembrane region" description="Helical" evidence="1">
    <location>
        <begin position="20"/>
        <end position="44"/>
    </location>
</feature>
<evidence type="ECO:0000313" key="2">
    <source>
        <dbReference type="EMBL" id="OUO04575.1"/>
    </source>
</evidence>
<feature type="transmembrane region" description="Helical" evidence="1">
    <location>
        <begin position="299"/>
        <end position="318"/>
    </location>
</feature>
<dbReference type="InterPro" id="IPR050250">
    <property type="entry name" value="Macrolide_Exporter_MacB"/>
</dbReference>
<name>A0A9Q5SR20_9BACT</name>
<protein>
    <submittedName>
        <fullName evidence="2">ABC transporter permease</fullName>
    </submittedName>
</protein>
<evidence type="ECO:0000313" key="3">
    <source>
        <dbReference type="Proteomes" id="UP000195975"/>
    </source>
</evidence>
<keyword evidence="1" id="KW-1133">Transmembrane helix</keyword>
<dbReference type="AlphaFoldDB" id="A0A9Q5SR20"/>
<proteinExistence type="predicted"/>
<dbReference type="PANTHER" id="PTHR30572:SF4">
    <property type="entry name" value="ABC TRANSPORTER PERMEASE YTRF"/>
    <property type="match status" value="1"/>
</dbReference>
<sequence length="422" mass="48308">MVKHIWKMIWNQRGSNGWIFLELLLVFGGLWAMMDSMLVSWYIYRQPLGFDITNVYKINIGKKSAGIPGYQPDSLLATSEGEDLIRLVENIRRAEEVDEICVASTSCPYTWSNMWSQRVRADADTSVKANYYQCFEVTLPYFDVLRIKDREGHQLRPVVEKNVGTLAVSSDFEKELFEGESCVGKQLKWFAKSTETETIAAVTSPIRQNEFKVSTPCFYQLMRTDEEVAEWVSRRKAENMDCLVRMKNGFKADEMDAFLGKMGERLEVNNLYVSCVIPLEEQRPVILKGRLDNLKKKTALVGFMLVNVFFGIVGTFWLRTQYRRGELGLRSALGASQGILKRYLDVEGLSLLAFTVPLVLVFIVNILYFDLPDTGRMAYSGWRFLVTFGGAFLLLAGMIWVGIWFPARRIAKMNPAEALHYE</sequence>
<reference evidence="3" key="1">
    <citation type="submission" date="2017-04" db="EMBL/GenBank/DDBJ databases">
        <title>Function of individual gut microbiota members based on whole genome sequencing of pure cultures obtained from chicken caecum.</title>
        <authorList>
            <person name="Medvecky M."/>
            <person name="Cejkova D."/>
            <person name="Polansky O."/>
            <person name="Karasova D."/>
            <person name="Kubasova T."/>
            <person name="Cizek A."/>
            <person name="Rychlik I."/>
        </authorList>
    </citation>
    <scope>NUCLEOTIDE SEQUENCE [LARGE SCALE GENOMIC DNA]</scope>
    <source>
        <strain evidence="3">An42</strain>
    </source>
</reference>
<feature type="transmembrane region" description="Helical" evidence="1">
    <location>
        <begin position="381"/>
        <end position="405"/>
    </location>
</feature>
<organism evidence="2 3">
    <name type="scientific">Parabacteroides johnsonii</name>
    <dbReference type="NCBI Taxonomy" id="387661"/>
    <lineage>
        <taxon>Bacteria</taxon>
        <taxon>Pseudomonadati</taxon>
        <taxon>Bacteroidota</taxon>
        <taxon>Bacteroidia</taxon>
        <taxon>Bacteroidales</taxon>
        <taxon>Tannerellaceae</taxon>
        <taxon>Parabacteroides</taxon>
    </lineage>
</organism>